<organism evidence="1 2">
    <name type="scientific">Batillaria attramentaria</name>
    <dbReference type="NCBI Taxonomy" id="370345"/>
    <lineage>
        <taxon>Eukaryota</taxon>
        <taxon>Metazoa</taxon>
        <taxon>Spiralia</taxon>
        <taxon>Lophotrochozoa</taxon>
        <taxon>Mollusca</taxon>
        <taxon>Gastropoda</taxon>
        <taxon>Caenogastropoda</taxon>
        <taxon>Sorbeoconcha</taxon>
        <taxon>Cerithioidea</taxon>
        <taxon>Batillariidae</taxon>
        <taxon>Batillaria</taxon>
    </lineage>
</organism>
<proteinExistence type="predicted"/>
<reference evidence="1 2" key="1">
    <citation type="journal article" date="2023" name="Sci. Data">
        <title>Genome assembly of the Korean intertidal mud-creeper Batillaria attramentaria.</title>
        <authorList>
            <person name="Patra A.K."/>
            <person name="Ho P.T."/>
            <person name="Jun S."/>
            <person name="Lee S.J."/>
            <person name="Kim Y."/>
            <person name="Won Y.J."/>
        </authorList>
    </citation>
    <scope>NUCLEOTIDE SEQUENCE [LARGE SCALE GENOMIC DNA]</scope>
    <source>
        <strain evidence="1">Wonlab-2016</strain>
    </source>
</reference>
<dbReference type="EMBL" id="JACVVK020000372">
    <property type="protein sequence ID" value="KAK7476564.1"/>
    <property type="molecule type" value="Genomic_DNA"/>
</dbReference>
<dbReference type="AlphaFoldDB" id="A0ABD0JNZ2"/>
<protein>
    <submittedName>
        <fullName evidence="1">Uncharacterized protein</fullName>
    </submittedName>
</protein>
<evidence type="ECO:0000313" key="1">
    <source>
        <dbReference type="EMBL" id="KAK7476564.1"/>
    </source>
</evidence>
<gene>
    <name evidence="1" type="ORF">BaRGS_00032182</name>
</gene>
<comment type="caution">
    <text evidence="1">The sequence shown here is derived from an EMBL/GenBank/DDBJ whole genome shotgun (WGS) entry which is preliminary data.</text>
</comment>
<evidence type="ECO:0000313" key="2">
    <source>
        <dbReference type="Proteomes" id="UP001519460"/>
    </source>
</evidence>
<name>A0ABD0JNZ2_9CAEN</name>
<feature type="non-terminal residue" evidence="1">
    <location>
        <position position="51"/>
    </location>
</feature>
<keyword evidence="2" id="KW-1185">Reference proteome</keyword>
<accession>A0ABD0JNZ2</accession>
<dbReference type="Proteomes" id="UP001519460">
    <property type="component" value="Unassembled WGS sequence"/>
</dbReference>
<sequence length="51" mass="5683">MMEKGVAIEISTSFKGVPYFFCPLPMIRYLPIIPCLGCQTLTHHSVVLGDK</sequence>